<dbReference type="Proteomes" id="UP000238163">
    <property type="component" value="Unassembled WGS sequence"/>
</dbReference>
<protein>
    <submittedName>
        <fullName evidence="1">Uncharacterized protein</fullName>
    </submittedName>
</protein>
<name>A0ABX5DAH6_9VIBR</name>
<reference evidence="1 2" key="2">
    <citation type="submission" date="2018-03" db="EMBL/GenBank/DDBJ databases">
        <title>Genetic Diversity and Phenotypic Plasticity of AHL Mediated Quorum Sensing in Environmental Strains of Vibrio mediterranei.</title>
        <authorList>
            <person name="Lantoine F."/>
            <person name="Vouve F."/>
        </authorList>
    </citation>
    <scope>NUCLEOTIDE SEQUENCE [LARGE SCALE GENOMIC DNA]</scope>
    <source>
        <strain evidence="1 2">17LN0615E</strain>
    </source>
</reference>
<organism evidence="1 2">
    <name type="scientific">Vibrio mediterranei</name>
    <dbReference type="NCBI Taxonomy" id="689"/>
    <lineage>
        <taxon>Bacteria</taxon>
        <taxon>Pseudomonadati</taxon>
        <taxon>Pseudomonadota</taxon>
        <taxon>Gammaproteobacteria</taxon>
        <taxon>Vibrionales</taxon>
        <taxon>Vibrionaceae</taxon>
        <taxon>Vibrio</taxon>
    </lineage>
</organism>
<sequence length="156" mass="18640">MVMIEFLNHQAEAKKTEKDLLLAILSNFDTYTRTLNDFHGFLDGTRISARKYELDVEEWDDLWCHVSDHAEKLFEIGDTYTAASSRLRLLGLHQALEKLEAIGRQEDELRQFYNQISNQKVYPKEEYLLEWHEQFRLNRNAFNEVMAKHYRNLVRT</sequence>
<evidence type="ECO:0000313" key="2">
    <source>
        <dbReference type="Proteomes" id="UP000238163"/>
    </source>
</evidence>
<comment type="caution">
    <text evidence="1">The sequence shown here is derived from an EMBL/GenBank/DDBJ whole genome shotgun (WGS) entry which is preliminary data.</text>
</comment>
<evidence type="ECO:0000313" key="1">
    <source>
        <dbReference type="EMBL" id="PRQ66480.1"/>
    </source>
</evidence>
<gene>
    <name evidence="1" type="ORF">COR51_16205</name>
</gene>
<proteinExistence type="predicted"/>
<dbReference type="EMBL" id="NWTN01000011">
    <property type="protein sequence ID" value="PRQ66480.1"/>
    <property type="molecule type" value="Genomic_DNA"/>
</dbReference>
<reference evidence="1 2" key="1">
    <citation type="submission" date="2017-09" db="EMBL/GenBank/DDBJ databases">
        <authorList>
            <person name="Girard L."/>
            <person name="Lami R."/>
            <person name="Suzuki M."/>
            <person name="Baudart J."/>
        </authorList>
    </citation>
    <scope>NUCLEOTIDE SEQUENCE [LARGE SCALE GENOMIC DNA]</scope>
    <source>
        <strain evidence="1 2">17LN0615E</strain>
    </source>
</reference>
<keyword evidence="2" id="KW-1185">Reference proteome</keyword>
<accession>A0ABX5DAH6</accession>